<dbReference type="InterPro" id="IPR046834">
    <property type="entry name" value="ABC_ATPase_C"/>
</dbReference>
<dbReference type="Pfam" id="PF09818">
    <property type="entry name" value="ABC_ATPase"/>
    <property type="match status" value="1"/>
</dbReference>
<dbReference type="InterPro" id="IPR027417">
    <property type="entry name" value="P-loop_NTPase"/>
</dbReference>
<feature type="domain" description="ATPase of the ABC class N-terminal" evidence="3">
    <location>
        <begin position="145"/>
        <end position="296"/>
    </location>
</feature>
<dbReference type="InterPro" id="IPR019195">
    <property type="entry name" value="ABC_ATPase_put"/>
</dbReference>
<evidence type="ECO:0000259" key="4">
    <source>
        <dbReference type="Pfam" id="PF21117"/>
    </source>
</evidence>
<organism evidence="5 6">
    <name type="scientific">Theileria equi strain WA</name>
    <dbReference type="NCBI Taxonomy" id="1537102"/>
    <lineage>
        <taxon>Eukaryota</taxon>
        <taxon>Sar</taxon>
        <taxon>Alveolata</taxon>
        <taxon>Apicomplexa</taxon>
        <taxon>Aconoidasida</taxon>
        <taxon>Piroplasmida</taxon>
        <taxon>Theileriidae</taxon>
        <taxon>Theileria</taxon>
    </lineage>
</organism>
<dbReference type="PANTHER" id="PTHR38149:SF1">
    <property type="entry name" value="ATPASE"/>
    <property type="match status" value="1"/>
</dbReference>
<dbReference type="VEuPathDB" id="PiroplasmaDB:BEWA_006630"/>
<dbReference type="eggNOG" id="ENOG502QT9W">
    <property type="taxonomic scope" value="Eukaryota"/>
</dbReference>
<evidence type="ECO:0000259" key="3">
    <source>
        <dbReference type="Pfam" id="PF20446"/>
    </source>
</evidence>
<evidence type="ECO:0000259" key="2">
    <source>
        <dbReference type="Pfam" id="PF09818"/>
    </source>
</evidence>
<dbReference type="AlphaFoldDB" id="L0B2A2"/>
<proteinExistence type="predicted"/>
<evidence type="ECO:0000313" key="6">
    <source>
        <dbReference type="Proteomes" id="UP000031512"/>
    </source>
</evidence>
<dbReference type="Pfam" id="PF20446">
    <property type="entry name" value="ABC_N"/>
    <property type="match status" value="1"/>
</dbReference>
<dbReference type="SUPFAM" id="SSF52540">
    <property type="entry name" value="P-loop containing nucleoside triphosphate hydrolases"/>
    <property type="match status" value="1"/>
</dbReference>
<dbReference type="GeneID" id="15805556"/>
<dbReference type="InterPro" id="IPR049069">
    <property type="entry name" value="MRB1590-like_C"/>
</dbReference>
<dbReference type="KEGG" id="beq:BEWA_006630"/>
<feature type="chain" id="PRO_5003940019" evidence="1">
    <location>
        <begin position="23"/>
        <end position="738"/>
    </location>
</feature>
<dbReference type="RefSeq" id="XP_004830920.1">
    <property type="nucleotide sequence ID" value="XM_004830863.1"/>
</dbReference>
<keyword evidence="1" id="KW-0732">Signal</keyword>
<feature type="domain" description="ATPase of the ABC class C-terminal" evidence="2">
    <location>
        <begin position="302"/>
        <end position="573"/>
    </location>
</feature>
<protein>
    <submittedName>
        <fullName evidence="5">Uncharacterized protein</fullName>
    </submittedName>
</protein>
<reference evidence="5 6" key="1">
    <citation type="journal article" date="2012" name="BMC Genomics">
        <title>Comparative genomic analysis and phylogenetic position of Theileria equi.</title>
        <authorList>
            <person name="Kappmeyer L.S."/>
            <person name="Thiagarajan M."/>
            <person name="Herndon D.R."/>
            <person name="Ramsay J.D."/>
            <person name="Caler E."/>
            <person name="Djikeng A."/>
            <person name="Gillespie J.J."/>
            <person name="Lau A.O."/>
            <person name="Roalson E.H."/>
            <person name="Silva J.C."/>
            <person name="Silva M.G."/>
            <person name="Suarez C.E."/>
            <person name="Ueti M.W."/>
            <person name="Nene V.M."/>
            <person name="Mealey R.H."/>
            <person name="Knowles D.P."/>
            <person name="Brayton K.A."/>
        </authorList>
    </citation>
    <scope>NUCLEOTIDE SEQUENCE [LARGE SCALE GENOMIC DNA]</scope>
    <source>
        <strain evidence="5 6">WA</strain>
    </source>
</reference>
<dbReference type="Pfam" id="PF21117">
    <property type="entry name" value="MRB1590_C"/>
    <property type="match status" value="1"/>
</dbReference>
<feature type="domain" description="MRB1590-like C-terminal" evidence="4">
    <location>
        <begin position="604"/>
        <end position="716"/>
    </location>
</feature>
<dbReference type="Proteomes" id="UP000031512">
    <property type="component" value="Chromosome 3"/>
</dbReference>
<dbReference type="PANTHER" id="PTHR38149">
    <property type="entry name" value="ATPASE"/>
    <property type="match status" value="1"/>
</dbReference>
<feature type="signal peptide" evidence="1">
    <location>
        <begin position="1"/>
        <end position="22"/>
    </location>
</feature>
<dbReference type="InterPro" id="IPR046833">
    <property type="entry name" value="ABC_N"/>
</dbReference>
<dbReference type="OrthoDB" id="189459at2759"/>
<gene>
    <name evidence="5" type="ORF">BEWA_006630</name>
</gene>
<keyword evidence="6" id="KW-1185">Reference proteome</keyword>
<evidence type="ECO:0000313" key="5">
    <source>
        <dbReference type="EMBL" id="AFZ81254.1"/>
    </source>
</evidence>
<name>L0B2A2_THEEQ</name>
<sequence>MRPLSSLSGLFYILHCFGVSSSRRVEALSTRHLSTKDSGRFSYIKCTQSSYYSDIYDKRPIRSEKQRLNSLEDYAMDRKRSLGPKAAGRWGKRLDKESKHNFGNIAENQEIGGCNPDYKFVESFFDENEDGYQWPPTQVTKRKGNLYYNLRDKNNGPYTSYKSLVGEWSIENDTITVIFDRIQSDPFAPPSNVRIRVSQDIARFPLDVLTPKIRNIAICDLVARKLSEELKEHEQGFSITKPTQYVLERKSVVLNKDFIEARLNLQLPGRGRRVDGKYALELFSTILPDFVKKCMHFESYDEKPLYKHVKVLEDQQYLRNMLPELGLVAFVADGSILPRSDGTSDTPMDSNVKLFESPPSLKISVELPNRGKITGMGIKSGFTLIVGGGYHGKTTLLKAIQTGVYNKRPGDGREFVVTSPNAVKIRAEDGRSVTRVDLSTFMKNLPCKKSGSDFTTNNASGSTSQASAIMEYIEMGADLLILDEDISASNFLHRDAIMTNLIKEKEPIVPFLFLVRQFFEKLGISTIMVSGSCGLFVDQAHTILQMDEYSCIDRTQEAKEICKNSGINLSEAVDKSIANNLLFSHKLVNNRVVSRESFKRPNQKIKQLGIDKISYGMEQIDLSPLETLVEIGQTSAITNIIIYLECQVKEYERDRQQYTLRQLLDKLYYKWSSITTVGYNGLDEINGFKHFPTGDCVMPRIFEISAALNRLRSLKITKFVQDEYRPQEKNSYFDNNVN</sequence>
<dbReference type="EMBL" id="CP001670">
    <property type="protein sequence ID" value="AFZ81254.1"/>
    <property type="molecule type" value="Genomic_DNA"/>
</dbReference>
<accession>L0B2A2</accession>
<evidence type="ECO:0000256" key="1">
    <source>
        <dbReference type="SAM" id="SignalP"/>
    </source>
</evidence>